<dbReference type="CDD" id="cd00096">
    <property type="entry name" value="Ig"/>
    <property type="match status" value="1"/>
</dbReference>
<keyword evidence="8" id="KW-1133">Transmembrane helix</keyword>
<dbReference type="PANTHER" id="PTHR45930:SF4">
    <property type="entry name" value="ADHESION G PROTEIN-COUPLED RECEPTOR A3"/>
    <property type="match status" value="1"/>
</dbReference>
<dbReference type="GO" id="GO:0005886">
    <property type="term" value="C:plasma membrane"/>
    <property type="evidence" value="ECO:0007669"/>
    <property type="project" value="TreeGrafter"/>
</dbReference>
<dbReference type="InterPro" id="IPR051963">
    <property type="entry name" value="Adhesion_GPCR_A"/>
</dbReference>
<keyword evidence="3" id="KW-0732">Signal</keyword>
<dbReference type="InterPro" id="IPR007110">
    <property type="entry name" value="Ig-like_dom"/>
</dbReference>
<organism evidence="10 11">
    <name type="scientific">Halocaridina rubra</name>
    <name type="common">Hawaiian red shrimp</name>
    <dbReference type="NCBI Taxonomy" id="373956"/>
    <lineage>
        <taxon>Eukaryota</taxon>
        <taxon>Metazoa</taxon>
        <taxon>Ecdysozoa</taxon>
        <taxon>Arthropoda</taxon>
        <taxon>Crustacea</taxon>
        <taxon>Multicrustacea</taxon>
        <taxon>Malacostraca</taxon>
        <taxon>Eumalacostraca</taxon>
        <taxon>Eucarida</taxon>
        <taxon>Decapoda</taxon>
        <taxon>Pleocyemata</taxon>
        <taxon>Caridea</taxon>
        <taxon>Atyoidea</taxon>
        <taxon>Atyidae</taxon>
        <taxon>Halocaridina</taxon>
    </lineage>
</organism>
<dbReference type="InterPro" id="IPR001611">
    <property type="entry name" value="Leu-rich_rpt"/>
</dbReference>
<dbReference type="Gene3D" id="3.80.10.10">
    <property type="entry name" value="Ribonuclease Inhibitor"/>
    <property type="match status" value="1"/>
</dbReference>
<evidence type="ECO:0000256" key="7">
    <source>
        <dbReference type="ARBA" id="ARBA00023180"/>
    </source>
</evidence>
<keyword evidence="6" id="KW-0675">Receptor</keyword>
<dbReference type="InterPro" id="IPR000483">
    <property type="entry name" value="Cys-rich_flank_reg_C"/>
</dbReference>
<dbReference type="SMART" id="SM00082">
    <property type="entry name" value="LRRCT"/>
    <property type="match status" value="1"/>
</dbReference>
<evidence type="ECO:0000256" key="5">
    <source>
        <dbReference type="ARBA" id="ARBA00023157"/>
    </source>
</evidence>
<dbReference type="Pfam" id="PF13855">
    <property type="entry name" value="LRR_8"/>
    <property type="match status" value="1"/>
</dbReference>
<keyword evidence="7" id="KW-0325">Glycoprotein</keyword>
<comment type="similarity">
    <text evidence="1">Belongs to the G-protein coupled receptor 2 family. Adhesion G-protein coupled receptor (ADGR) subfamily.</text>
</comment>
<proteinExistence type="inferred from homology"/>
<keyword evidence="2" id="KW-0433">Leucine-rich repeat</keyword>
<dbReference type="InterPro" id="IPR003599">
    <property type="entry name" value="Ig_sub"/>
</dbReference>
<dbReference type="InterPro" id="IPR036179">
    <property type="entry name" value="Ig-like_dom_sf"/>
</dbReference>
<evidence type="ECO:0000256" key="6">
    <source>
        <dbReference type="ARBA" id="ARBA00023170"/>
    </source>
</evidence>
<dbReference type="Proteomes" id="UP001381693">
    <property type="component" value="Unassembled WGS sequence"/>
</dbReference>
<dbReference type="InterPro" id="IPR013098">
    <property type="entry name" value="Ig_I-set"/>
</dbReference>
<gene>
    <name evidence="10" type="ORF">SK128_028055</name>
</gene>
<evidence type="ECO:0000256" key="3">
    <source>
        <dbReference type="ARBA" id="ARBA00022729"/>
    </source>
</evidence>
<evidence type="ECO:0000256" key="1">
    <source>
        <dbReference type="ARBA" id="ARBA00007343"/>
    </source>
</evidence>
<feature type="non-terminal residue" evidence="10">
    <location>
        <position position="397"/>
    </location>
</feature>
<feature type="transmembrane region" description="Helical" evidence="8">
    <location>
        <begin position="208"/>
        <end position="232"/>
    </location>
</feature>
<keyword evidence="11" id="KW-1185">Reference proteome</keyword>
<name>A0AAN8WSB8_HALRR</name>
<dbReference type="EMBL" id="JAXCGZ010018318">
    <property type="protein sequence ID" value="KAK7067443.1"/>
    <property type="molecule type" value="Genomic_DNA"/>
</dbReference>
<dbReference type="PROSITE" id="PS51450">
    <property type="entry name" value="LRR"/>
    <property type="match status" value="1"/>
</dbReference>
<dbReference type="AlphaFoldDB" id="A0AAN8WSB8"/>
<keyword evidence="5" id="KW-1015">Disulfide bond</keyword>
<protein>
    <recommendedName>
        <fullName evidence="9">Ig-like domain-containing protein</fullName>
    </recommendedName>
</protein>
<dbReference type="InterPro" id="IPR032675">
    <property type="entry name" value="LRR_dom_sf"/>
</dbReference>
<feature type="domain" description="Ig-like" evidence="9">
    <location>
        <begin position="93"/>
        <end position="192"/>
    </location>
</feature>
<dbReference type="Pfam" id="PF07679">
    <property type="entry name" value="I-set"/>
    <property type="match status" value="1"/>
</dbReference>
<evidence type="ECO:0000256" key="2">
    <source>
        <dbReference type="ARBA" id="ARBA00022614"/>
    </source>
</evidence>
<keyword evidence="8" id="KW-0472">Membrane</keyword>
<dbReference type="Gene3D" id="2.60.40.10">
    <property type="entry name" value="Immunoglobulins"/>
    <property type="match status" value="1"/>
</dbReference>
<evidence type="ECO:0000259" key="9">
    <source>
        <dbReference type="PROSITE" id="PS50835"/>
    </source>
</evidence>
<dbReference type="GO" id="GO:0007166">
    <property type="term" value="P:cell surface receptor signaling pathway"/>
    <property type="evidence" value="ECO:0007669"/>
    <property type="project" value="TreeGrafter"/>
</dbReference>
<dbReference type="InterPro" id="IPR003598">
    <property type="entry name" value="Ig_sub2"/>
</dbReference>
<evidence type="ECO:0000313" key="10">
    <source>
        <dbReference type="EMBL" id="KAK7067443.1"/>
    </source>
</evidence>
<dbReference type="SUPFAM" id="SSF52058">
    <property type="entry name" value="L domain-like"/>
    <property type="match status" value="1"/>
</dbReference>
<dbReference type="SMART" id="SM00409">
    <property type="entry name" value="IG"/>
    <property type="match status" value="1"/>
</dbReference>
<comment type="caution">
    <text evidence="10">The sequence shown here is derived from an EMBL/GenBank/DDBJ whole genome shotgun (WGS) entry which is preliminary data.</text>
</comment>
<keyword evidence="4" id="KW-0677">Repeat</keyword>
<dbReference type="PROSITE" id="PS50835">
    <property type="entry name" value="IG_LIKE"/>
    <property type="match status" value="1"/>
</dbReference>
<dbReference type="InterPro" id="IPR013783">
    <property type="entry name" value="Ig-like_fold"/>
</dbReference>
<evidence type="ECO:0000256" key="8">
    <source>
        <dbReference type="SAM" id="Phobius"/>
    </source>
</evidence>
<sequence length="397" mass="44428">AGALRHLQNLEVLNLSENKLITLEASELLPLTHLRIFNIDGNLWHCDCHLKSLHKWLSGSELKPFPPPVCSQPKWLFGKKWQRLDSDDFICSPKALADSVEVLATEGENVTLPCRVESEVPVSITWLVGDNRIHNTNESLRFYISELTIANNTIYASTLTVTGVQLQDQDSYHCLAENRAGYSEVHVSLRVSHDLAEVHAADVEPTSYMNIVLILGGLGMILFLLILFNLVYGRILIGLTAQQGNENCDVPQAARTSEEEIQIFDGYHMNPTGELEDISQRLHSFQHSRLSSRAERWDNTNQSLSEHDVGYSQEHPVINVSNVDIPLSGEEAAKTLEDQAHNTDDIIHATDGRIPSIHICHSTLEWYEGDMNFPQFDGQENSSALHTLNSSYCASPI</sequence>
<dbReference type="SMART" id="SM00408">
    <property type="entry name" value="IGc2"/>
    <property type="match status" value="1"/>
</dbReference>
<evidence type="ECO:0000256" key="4">
    <source>
        <dbReference type="ARBA" id="ARBA00022737"/>
    </source>
</evidence>
<reference evidence="10 11" key="1">
    <citation type="submission" date="2023-11" db="EMBL/GenBank/DDBJ databases">
        <title>Halocaridina rubra genome assembly.</title>
        <authorList>
            <person name="Smith C."/>
        </authorList>
    </citation>
    <scope>NUCLEOTIDE SEQUENCE [LARGE SCALE GENOMIC DNA]</scope>
    <source>
        <strain evidence="10">EP-1</strain>
        <tissue evidence="10">Whole</tissue>
    </source>
</reference>
<dbReference type="SUPFAM" id="SSF48726">
    <property type="entry name" value="Immunoglobulin"/>
    <property type="match status" value="1"/>
</dbReference>
<evidence type="ECO:0000313" key="11">
    <source>
        <dbReference type="Proteomes" id="UP001381693"/>
    </source>
</evidence>
<accession>A0AAN8WSB8</accession>
<feature type="non-terminal residue" evidence="10">
    <location>
        <position position="1"/>
    </location>
</feature>
<keyword evidence="8" id="KW-0812">Transmembrane</keyword>
<dbReference type="PANTHER" id="PTHR45930">
    <property type="entry name" value="G-PROTEIN COUPLED RECEPTOR 124-LIKE PROTEIN"/>
    <property type="match status" value="1"/>
</dbReference>